<keyword evidence="2" id="KW-1185">Reference proteome</keyword>
<reference evidence="1 2" key="1">
    <citation type="submission" date="2020-10" db="EMBL/GenBank/DDBJ databases">
        <title>The Coptis chinensis genome and diversification of protoberbering-type alkaloids.</title>
        <authorList>
            <person name="Wang B."/>
            <person name="Shu S."/>
            <person name="Song C."/>
            <person name="Liu Y."/>
        </authorList>
    </citation>
    <scope>NUCLEOTIDE SEQUENCE [LARGE SCALE GENOMIC DNA]</scope>
    <source>
        <strain evidence="1">HL-2020</strain>
        <tissue evidence="1">Leaf</tissue>
    </source>
</reference>
<protein>
    <submittedName>
        <fullName evidence="1">Uncharacterized protein</fullName>
    </submittedName>
</protein>
<dbReference type="Gene3D" id="3.40.50.300">
    <property type="entry name" value="P-loop containing nucleotide triphosphate hydrolases"/>
    <property type="match status" value="1"/>
</dbReference>
<gene>
    <name evidence="1" type="ORF">IFM89_018239</name>
</gene>
<evidence type="ECO:0000313" key="2">
    <source>
        <dbReference type="Proteomes" id="UP000631114"/>
    </source>
</evidence>
<proteinExistence type="predicted"/>
<comment type="caution">
    <text evidence="1">The sequence shown here is derived from an EMBL/GenBank/DDBJ whole genome shotgun (WGS) entry which is preliminary data.</text>
</comment>
<sequence>MVGSSLLFADISKWVRRPVLDLTASHAELNLFTASDSRMMRMKERMRMEEYVMQFLAQKTVIYVTHQLEFLDASDLILVIKDGSIVQSGIYEDLIAYPYGELV</sequence>
<dbReference type="SUPFAM" id="SSF52540">
    <property type="entry name" value="P-loop containing nucleoside triphosphate hydrolases"/>
    <property type="match status" value="1"/>
</dbReference>
<dbReference type="InterPro" id="IPR027417">
    <property type="entry name" value="P-loop_NTPase"/>
</dbReference>
<name>A0A835M583_9MAGN</name>
<dbReference type="EMBL" id="JADFTS010000003">
    <property type="protein sequence ID" value="KAF9614364.1"/>
    <property type="molecule type" value="Genomic_DNA"/>
</dbReference>
<accession>A0A835M583</accession>
<evidence type="ECO:0000313" key="1">
    <source>
        <dbReference type="EMBL" id="KAF9614364.1"/>
    </source>
</evidence>
<dbReference type="Proteomes" id="UP000631114">
    <property type="component" value="Unassembled WGS sequence"/>
</dbReference>
<dbReference type="OrthoDB" id="1929632at2759"/>
<organism evidence="1 2">
    <name type="scientific">Coptis chinensis</name>
    <dbReference type="NCBI Taxonomy" id="261450"/>
    <lineage>
        <taxon>Eukaryota</taxon>
        <taxon>Viridiplantae</taxon>
        <taxon>Streptophyta</taxon>
        <taxon>Embryophyta</taxon>
        <taxon>Tracheophyta</taxon>
        <taxon>Spermatophyta</taxon>
        <taxon>Magnoliopsida</taxon>
        <taxon>Ranunculales</taxon>
        <taxon>Ranunculaceae</taxon>
        <taxon>Coptidoideae</taxon>
        <taxon>Coptis</taxon>
    </lineage>
</organism>
<dbReference type="AlphaFoldDB" id="A0A835M583"/>